<feature type="transmembrane region" description="Helical" evidence="1">
    <location>
        <begin position="296"/>
        <end position="319"/>
    </location>
</feature>
<keyword evidence="1" id="KW-0812">Transmembrane</keyword>
<dbReference type="VEuPathDB" id="FungiDB:TSTA_018430"/>
<reference evidence="3" key="1">
    <citation type="journal article" date="2015" name="Genome Announc.">
        <title>Genome sequence of the AIDS-associated pathogen Penicillium marneffei (ATCC18224) and its near taxonomic relative Talaromyces stipitatus (ATCC10500).</title>
        <authorList>
            <person name="Nierman W.C."/>
            <person name="Fedorova-Abrams N.D."/>
            <person name="Andrianopoulos A."/>
        </authorList>
    </citation>
    <scope>NUCLEOTIDE SEQUENCE [LARGE SCALE GENOMIC DNA]</scope>
    <source>
        <strain evidence="3">ATCC 10500 / CBS 375.48 / QM 6759 / NRRL 1006</strain>
    </source>
</reference>
<evidence type="ECO:0008006" key="4">
    <source>
        <dbReference type="Google" id="ProtNLM"/>
    </source>
</evidence>
<dbReference type="InterPro" id="IPR029675">
    <property type="entry name" value="PGAP4"/>
</dbReference>
<dbReference type="CDD" id="cd22189">
    <property type="entry name" value="PGAP4-like_fungal"/>
    <property type="match status" value="1"/>
</dbReference>
<feature type="transmembrane region" description="Helical" evidence="1">
    <location>
        <begin position="15"/>
        <end position="43"/>
    </location>
</feature>
<dbReference type="RefSeq" id="XP_002484006.1">
    <property type="nucleotide sequence ID" value="XM_002483961.1"/>
</dbReference>
<dbReference type="OMA" id="QTDTMIE"/>
<keyword evidence="1" id="KW-1133">Transmembrane helix</keyword>
<dbReference type="GO" id="GO:0000139">
    <property type="term" value="C:Golgi membrane"/>
    <property type="evidence" value="ECO:0007669"/>
    <property type="project" value="InterPro"/>
</dbReference>
<dbReference type="InParanoid" id="B8MGM1"/>
<dbReference type="AlphaFoldDB" id="B8MGM1"/>
<gene>
    <name evidence="2" type="ORF">TSTA_018430</name>
</gene>
<keyword evidence="1" id="KW-0472">Membrane</keyword>
<sequence length="437" mass="49952">MKYSALTWVVNSIRLLLHLLVTTSAGKTFLASVFLFTLTFGWCKVRFWRDPHSAFFDDTHVYDLKYSLTREHEARQFISAYNAQTDGPPALKASPTPVVCVAVTTVKRDGVNYLDASVGSLLAGLYPQERSALSVNVLFADTDPRKHPSWEQQWLNSLVDSAASYNVSNEVMGRLRELEESRNYYEKGVYDYVYVLERCLQTNTPYIAIFEDDIIAADGWLAKSLMGLSTLGSRIGSEKTEKDWLYMRLFYTETSLSWSEDDFWYRNMPLAFLLMSSATLVILLIIRRVSTSARRFLNWPTIAVICLVSVPAFTGLVYMTGKYNVMPLQGVVEMNKHGCCTQGMIFPRDQVPDLIRWLEEHKSGQTDTLIEEYADSTGLRRFAYAPPQLQHVGSRSSRDNLDINTRSTWAFWFEENDPRVLAREHESLVQGGRVPWI</sequence>
<evidence type="ECO:0000313" key="3">
    <source>
        <dbReference type="Proteomes" id="UP000001745"/>
    </source>
</evidence>
<evidence type="ECO:0000256" key="1">
    <source>
        <dbReference type="SAM" id="Phobius"/>
    </source>
</evidence>
<proteinExistence type="predicted"/>
<dbReference type="PANTHER" id="PTHR31410:SF1">
    <property type="entry name" value="POST-GPI ATTACHMENT TO PROTEINS FACTOR 4"/>
    <property type="match status" value="1"/>
</dbReference>
<keyword evidence="3" id="KW-1185">Reference proteome</keyword>
<dbReference type="HOGENOM" id="CLU_036324_0_0_1"/>
<organism evidence="2 3">
    <name type="scientific">Talaromyces stipitatus (strain ATCC 10500 / CBS 375.48 / QM 6759 / NRRL 1006)</name>
    <name type="common">Penicillium stipitatum</name>
    <dbReference type="NCBI Taxonomy" id="441959"/>
    <lineage>
        <taxon>Eukaryota</taxon>
        <taxon>Fungi</taxon>
        <taxon>Dikarya</taxon>
        <taxon>Ascomycota</taxon>
        <taxon>Pezizomycotina</taxon>
        <taxon>Eurotiomycetes</taxon>
        <taxon>Eurotiomycetidae</taxon>
        <taxon>Eurotiales</taxon>
        <taxon>Trichocomaceae</taxon>
        <taxon>Talaromyces</taxon>
        <taxon>Talaromyces sect. Talaromyces</taxon>
    </lineage>
</organism>
<dbReference type="Proteomes" id="UP000001745">
    <property type="component" value="Unassembled WGS sequence"/>
</dbReference>
<dbReference type="PANTHER" id="PTHR31410">
    <property type="entry name" value="TRANSMEMBRANE PROTEIN 246"/>
    <property type="match status" value="1"/>
</dbReference>
<dbReference type="GO" id="GO:0016757">
    <property type="term" value="F:glycosyltransferase activity"/>
    <property type="evidence" value="ECO:0007669"/>
    <property type="project" value="InterPro"/>
</dbReference>
<evidence type="ECO:0000313" key="2">
    <source>
        <dbReference type="EMBL" id="EED16772.1"/>
    </source>
</evidence>
<protein>
    <recommendedName>
        <fullName evidence="4">Integral membrane protein</fullName>
    </recommendedName>
</protein>
<dbReference type="eggNOG" id="ENOG502SBPR">
    <property type="taxonomic scope" value="Eukaryota"/>
</dbReference>
<dbReference type="GeneID" id="8100953"/>
<dbReference type="EMBL" id="EQ962656">
    <property type="protein sequence ID" value="EED16772.1"/>
    <property type="molecule type" value="Genomic_DNA"/>
</dbReference>
<accession>B8MGM1</accession>
<feature type="transmembrane region" description="Helical" evidence="1">
    <location>
        <begin position="270"/>
        <end position="290"/>
    </location>
</feature>
<dbReference type="OrthoDB" id="2016523at2759"/>
<name>B8MGM1_TALSN</name>
<dbReference type="PhylomeDB" id="B8MGM1"/>
<dbReference type="GO" id="GO:0006506">
    <property type="term" value="P:GPI anchor biosynthetic process"/>
    <property type="evidence" value="ECO:0007669"/>
    <property type="project" value="InterPro"/>
</dbReference>